<accession>A0A0Q9YIV0</accession>
<keyword evidence="9" id="KW-1185">Reference proteome</keyword>
<reference evidence="7" key="1">
    <citation type="submission" date="2015-09" db="EMBL/GenBank/DDBJ databases">
        <title>Draft Genome Sequences of Two Novel Amoeba-resistant Intranuclear Bacteria, Candidatus Berkiella cookevillensis and Candidatus Berkiella aquae.</title>
        <authorList>
            <person name="Mehari Y.T."/>
            <person name="Arivett B.A."/>
            <person name="Farone A.L."/>
            <person name="Gunderson J.H."/>
            <person name="Farone M.B."/>
        </authorList>
    </citation>
    <scope>NUCLEOTIDE SEQUENCE [LARGE SCALE GENOMIC DNA]</scope>
    <source>
        <strain evidence="7">CC99</strain>
    </source>
</reference>
<dbReference type="EMBL" id="LKHV01000002">
    <property type="protein sequence ID" value="KRG19609.1"/>
    <property type="molecule type" value="Genomic_DNA"/>
</dbReference>
<sequence length="333" mass="35432">MELAFLLFISIVVLAIIFDYINGFHDAANAIATVVSTKVLSPRIAVIYGASLNVVGALLGTQVATTIGTGLVETQAVTSQVLLSALVSAIVWNLLTWFKGLPSSSSHALMGSLMGATAFAAGSSSLHWDKIIEKVIIPTFSSPIIGLVLGYFVMVALYWLLHKVSLPIVNRWFSKLQIISAGYMAITHGANDAQKTMGIIALAVATYYQTPFHVSAWIIIVCALAMGLGTVAGGWKIIRTVGSKMVKLKPLQGFAAEATGGTILFLTAHLGIPVSTTHTITTSIMGVGSAQRFSALRPKVVMNIMAAWVVTLPTTFFLAGGLFWLMQKCFTLP</sequence>
<dbReference type="OrthoDB" id="9779554at2"/>
<evidence type="ECO:0000313" key="8">
    <source>
        <dbReference type="EMBL" id="MCS5707606.1"/>
    </source>
</evidence>
<feature type="transmembrane region" description="Helical" evidence="6">
    <location>
        <begin position="46"/>
        <end position="64"/>
    </location>
</feature>
<feature type="transmembrane region" description="Helical" evidence="6">
    <location>
        <begin position="76"/>
        <end position="95"/>
    </location>
</feature>
<organism evidence="7">
    <name type="scientific">Candidatus Berkiella cookevillensis</name>
    <dbReference type="NCBI Taxonomy" id="437022"/>
    <lineage>
        <taxon>Bacteria</taxon>
        <taxon>Pseudomonadati</taxon>
        <taxon>Pseudomonadota</taxon>
        <taxon>Gammaproteobacteria</taxon>
        <taxon>Candidatus Berkiellales</taxon>
        <taxon>Candidatus Berkiellaceae</taxon>
        <taxon>Candidatus Berkiella</taxon>
    </lineage>
</organism>
<dbReference type="InterPro" id="IPR001204">
    <property type="entry name" value="Phos_transporter"/>
</dbReference>
<keyword evidence="4 6" id="KW-1133">Transmembrane helix</keyword>
<dbReference type="GO" id="GO:0005315">
    <property type="term" value="F:phosphate transmembrane transporter activity"/>
    <property type="evidence" value="ECO:0007669"/>
    <property type="project" value="InterPro"/>
</dbReference>
<feature type="transmembrane region" description="Helical" evidence="6">
    <location>
        <begin position="107"/>
        <end position="128"/>
    </location>
</feature>
<dbReference type="GO" id="GO:0016020">
    <property type="term" value="C:membrane"/>
    <property type="evidence" value="ECO:0007669"/>
    <property type="project" value="UniProtKB-SubCell"/>
</dbReference>
<comment type="caution">
    <text evidence="7">The sequence shown here is derived from an EMBL/GenBank/DDBJ whole genome shotgun (WGS) entry which is preliminary data.</text>
</comment>
<dbReference type="PATRIC" id="fig|1590042.3.peg.640"/>
<evidence type="ECO:0000256" key="3">
    <source>
        <dbReference type="ARBA" id="ARBA00022692"/>
    </source>
</evidence>
<dbReference type="RefSeq" id="WP_057623546.1">
    <property type="nucleotide sequence ID" value="NZ_LKHV02000001.1"/>
</dbReference>
<dbReference type="Proteomes" id="UP000051494">
    <property type="component" value="Unassembled WGS sequence"/>
</dbReference>
<feature type="transmembrane region" description="Helical" evidence="6">
    <location>
        <begin position="300"/>
        <end position="326"/>
    </location>
</feature>
<gene>
    <name evidence="7" type="primary">pitA_1</name>
    <name evidence="8" type="ORF">CC99x_001670</name>
    <name evidence="7" type="ORF">CC99x_00622</name>
</gene>
<dbReference type="AlphaFoldDB" id="A0A0Q9YIV0"/>
<reference evidence="8" key="2">
    <citation type="journal article" date="2016" name="Genome Announc.">
        <title>Draft Genome Sequences of Two Novel Amoeba-Resistant Intranuclear Bacteria, 'Candidatus Berkiella cookevillensis' and 'Candidatus Berkiella aquae'.</title>
        <authorList>
            <person name="Mehari Y.T."/>
            <person name="Arivett B.A."/>
            <person name="Farone A.L."/>
            <person name="Gunderson J.H."/>
            <person name="Farone M.B."/>
        </authorList>
    </citation>
    <scope>NUCLEOTIDE SEQUENCE</scope>
    <source>
        <strain evidence="8">CC99</strain>
    </source>
</reference>
<evidence type="ECO:0000256" key="1">
    <source>
        <dbReference type="ARBA" id="ARBA00004141"/>
    </source>
</evidence>
<keyword evidence="2" id="KW-0813">Transport</keyword>
<evidence type="ECO:0000256" key="2">
    <source>
        <dbReference type="ARBA" id="ARBA00022448"/>
    </source>
</evidence>
<comment type="subcellular location">
    <subcellularLocation>
        <location evidence="1">Membrane</location>
        <topology evidence="1">Multi-pass membrane protein</topology>
    </subcellularLocation>
</comment>
<reference evidence="8" key="3">
    <citation type="submission" date="2021-06" db="EMBL/GenBank/DDBJ databases">
        <title>Genomic Description and Analysis of Intracellular Bacteria, Candidatus Berkiella cookevillensis and Candidatus Berkiella aquae.</title>
        <authorList>
            <person name="Kidane D.T."/>
            <person name="Mehari Y.T."/>
            <person name="Rice F.C."/>
            <person name="Arivett B.A."/>
            <person name="Farone A.L."/>
            <person name="Berk S.G."/>
            <person name="Farone M.B."/>
        </authorList>
    </citation>
    <scope>NUCLEOTIDE SEQUENCE</scope>
    <source>
        <strain evidence="8">CC99</strain>
    </source>
</reference>
<dbReference type="GO" id="GO:0035435">
    <property type="term" value="P:phosphate ion transmembrane transport"/>
    <property type="evidence" value="ECO:0007669"/>
    <property type="project" value="TreeGrafter"/>
</dbReference>
<evidence type="ECO:0000313" key="9">
    <source>
        <dbReference type="Proteomes" id="UP000051494"/>
    </source>
</evidence>
<dbReference type="PANTHER" id="PTHR11101">
    <property type="entry name" value="PHOSPHATE TRANSPORTER"/>
    <property type="match status" value="1"/>
</dbReference>
<proteinExistence type="predicted"/>
<keyword evidence="3 6" id="KW-0812">Transmembrane</keyword>
<evidence type="ECO:0000256" key="6">
    <source>
        <dbReference type="SAM" id="Phobius"/>
    </source>
</evidence>
<dbReference type="EMBL" id="LKHV02000001">
    <property type="protein sequence ID" value="MCS5707606.1"/>
    <property type="molecule type" value="Genomic_DNA"/>
</dbReference>
<evidence type="ECO:0000256" key="5">
    <source>
        <dbReference type="ARBA" id="ARBA00023136"/>
    </source>
</evidence>
<dbReference type="Pfam" id="PF01384">
    <property type="entry name" value="PHO4"/>
    <property type="match status" value="2"/>
</dbReference>
<protein>
    <submittedName>
        <fullName evidence="7 8">Inorganic phosphate transporter</fullName>
    </submittedName>
</protein>
<evidence type="ECO:0000313" key="7">
    <source>
        <dbReference type="EMBL" id="KRG19609.1"/>
    </source>
</evidence>
<name>A0A0Q9YIV0_9GAMM</name>
<dbReference type="PANTHER" id="PTHR11101:SF80">
    <property type="entry name" value="PHOSPHATE TRANSPORTER"/>
    <property type="match status" value="1"/>
</dbReference>
<feature type="transmembrane region" description="Helical" evidence="6">
    <location>
        <begin position="216"/>
        <end position="238"/>
    </location>
</feature>
<keyword evidence="5 6" id="KW-0472">Membrane</keyword>
<dbReference type="STRING" id="437022.CC99x_00622"/>
<feature type="transmembrane region" description="Helical" evidence="6">
    <location>
        <begin position="140"/>
        <end position="161"/>
    </location>
</feature>
<evidence type="ECO:0000256" key="4">
    <source>
        <dbReference type="ARBA" id="ARBA00022989"/>
    </source>
</evidence>